<dbReference type="Proteomes" id="UP000290289">
    <property type="component" value="Chromosome 11"/>
</dbReference>
<gene>
    <name evidence="1" type="ORF">DVH24_003264</name>
</gene>
<protein>
    <submittedName>
        <fullName evidence="1">Uncharacterized protein</fullName>
    </submittedName>
</protein>
<comment type="caution">
    <text evidence="1">The sequence shown here is derived from an EMBL/GenBank/DDBJ whole genome shotgun (WGS) entry which is preliminary data.</text>
</comment>
<name>A0A498IHA3_MALDO</name>
<reference evidence="1 2" key="1">
    <citation type="submission" date="2018-10" db="EMBL/GenBank/DDBJ databases">
        <title>A high-quality apple genome assembly.</title>
        <authorList>
            <person name="Hu J."/>
        </authorList>
    </citation>
    <scope>NUCLEOTIDE SEQUENCE [LARGE SCALE GENOMIC DNA]</scope>
    <source>
        <strain evidence="2">cv. HFTH1</strain>
        <tissue evidence="1">Young leaf</tissue>
    </source>
</reference>
<sequence>MAENASDKEKVVHPSFVFRVLITTLARKVHFGACWINIGLKWIACMRMDVLGICVCMCVCAIARINNDNSYTCKHMARKGENTCKDTHMQNENKTHGKGEGIVCVLWLK</sequence>
<organism evidence="1 2">
    <name type="scientific">Malus domestica</name>
    <name type="common">Apple</name>
    <name type="synonym">Pyrus malus</name>
    <dbReference type="NCBI Taxonomy" id="3750"/>
    <lineage>
        <taxon>Eukaryota</taxon>
        <taxon>Viridiplantae</taxon>
        <taxon>Streptophyta</taxon>
        <taxon>Embryophyta</taxon>
        <taxon>Tracheophyta</taxon>
        <taxon>Spermatophyta</taxon>
        <taxon>Magnoliopsida</taxon>
        <taxon>eudicotyledons</taxon>
        <taxon>Gunneridae</taxon>
        <taxon>Pentapetalae</taxon>
        <taxon>rosids</taxon>
        <taxon>fabids</taxon>
        <taxon>Rosales</taxon>
        <taxon>Rosaceae</taxon>
        <taxon>Amygdaloideae</taxon>
        <taxon>Maleae</taxon>
        <taxon>Malus</taxon>
    </lineage>
</organism>
<dbReference type="AlphaFoldDB" id="A0A498IHA3"/>
<proteinExistence type="predicted"/>
<keyword evidence="2" id="KW-1185">Reference proteome</keyword>
<evidence type="ECO:0000313" key="1">
    <source>
        <dbReference type="EMBL" id="RXH82766.1"/>
    </source>
</evidence>
<accession>A0A498IHA3</accession>
<evidence type="ECO:0000313" key="2">
    <source>
        <dbReference type="Proteomes" id="UP000290289"/>
    </source>
</evidence>
<dbReference type="EMBL" id="RDQH01000337">
    <property type="protein sequence ID" value="RXH82766.1"/>
    <property type="molecule type" value="Genomic_DNA"/>
</dbReference>